<protein>
    <submittedName>
        <fullName evidence="1">Uncharacterized protein</fullName>
    </submittedName>
</protein>
<comment type="caution">
    <text evidence="1">The sequence shown here is derived from an EMBL/GenBank/DDBJ whole genome shotgun (WGS) entry which is preliminary data.</text>
</comment>
<accession>A0A3M0JGN4</accession>
<dbReference type="Proteomes" id="UP000269221">
    <property type="component" value="Unassembled WGS sequence"/>
</dbReference>
<name>A0A3M0JGN4_HIRRU</name>
<dbReference type="AlphaFoldDB" id="A0A3M0JGN4"/>
<dbReference type="EMBL" id="QRBI01000144">
    <property type="protein sequence ID" value="RMC00298.1"/>
    <property type="molecule type" value="Genomic_DNA"/>
</dbReference>
<organism evidence="1 2">
    <name type="scientific">Hirundo rustica rustica</name>
    <dbReference type="NCBI Taxonomy" id="333673"/>
    <lineage>
        <taxon>Eukaryota</taxon>
        <taxon>Metazoa</taxon>
        <taxon>Chordata</taxon>
        <taxon>Craniata</taxon>
        <taxon>Vertebrata</taxon>
        <taxon>Euteleostomi</taxon>
        <taxon>Archelosauria</taxon>
        <taxon>Archosauria</taxon>
        <taxon>Dinosauria</taxon>
        <taxon>Saurischia</taxon>
        <taxon>Theropoda</taxon>
        <taxon>Coelurosauria</taxon>
        <taxon>Aves</taxon>
        <taxon>Neognathae</taxon>
        <taxon>Neoaves</taxon>
        <taxon>Telluraves</taxon>
        <taxon>Australaves</taxon>
        <taxon>Passeriformes</taxon>
        <taxon>Sylvioidea</taxon>
        <taxon>Hirundinidae</taxon>
        <taxon>Hirundo</taxon>
    </lineage>
</organism>
<evidence type="ECO:0000313" key="1">
    <source>
        <dbReference type="EMBL" id="RMC00298.1"/>
    </source>
</evidence>
<keyword evidence="2" id="KW-1185">Reference proteome</keyword>
<evidence type="ECO:0000313" key="2">
    <source>
        <dbReference type="Proteomes" id="UP000269221"/>
    </source>
</evidence>
<gene>
    <name evidence="1" type="ORF">DUI87_22905</name>
</gene>
<sequence length="134" mass="15145">MSENFLTTGELDLTHKPAPRNIFDVFAMDWGEMAEGRTKVMYGSDEDSILQGKKLTGAALQMGQYYKLHHIKPSSAYSPDVLCSQKYSFPTLVTSDTMQKRKLILSGFPLYPGTTSSRHMPKSMHTAFYEEKKP</sequence>
<proteinExistence type="predicted"/>
<reference evidence="1 2" key="1">
    <citation type="submission" date="2018-07" db="EMBL/GenBank/DDBJ databases">
        <title>A high quality draft genome assembly of the barn swallow (H. rustica rustica).</title>
        <authorList>
            <person name="Formenti G."/>
            <person name="Chiara M."/>
            <person name="Poveda L."/>
            <person name="Francoijs K.-J."/>
            <person name="Bonisoli-Alquati A."/>
            <person name="Canova L."/>
            <person name="Gianfranceschi L."/>
            <person name="Horner D.S."/>
            <person name="Saino N."/>
        </authorList>
    </citation>
    <scope>NUCLEOTIDE SEQUENCE [LARGE SCALE GENOMIC DNA]</scope>
    <source>
        <strain evidence="1">Chelidonia</strain>
        <tissue evidence="1">Blood</tissue>
    </source>
</reference>